<dbReference type="GO" id="GO:0015074">
    <property type="term" value="P:DNA integration"/>
    <property type="evidence" value="ECO:0007669"/>
    <property type="project" value="InterPro"/>
</dbReference>
<dbReference type="InterPro" id="IPR040676">
    <property type="entry name" value="DUF5641"/>
</dbReference>
<dbReference type="EMBL" id="CADCXV010000717">
    <property type="protein sequence ID" value="CAB0033670.1"/>
    <property type="molecule type" value="Genomic_DNA"/>
</dbReference>
<dbReference type="Gene3D" id="3.30.420.10">
    <property type="entry name" value="Ribonuclease H-like superfamily/Ribonuclease H"/>
    <property type="match status" value="1"/>
</dbReference>
<dbReference type="InterPro" id="IPR043502">
    <property type="entry name" value="DNA/RNA_pol_sf"/>
</dbReference>
<name>A0A6H5IDZ7_9HYME</name>
<dbReference type="PROSITE" id="PS50994">
    <property type="entry name" value="INTEGRASE"/>
    <property type="match status" value="1"/>
</dbReference>
<protein>
    <recommendedName>
        <fullName evidence="1">Integrase catalytic domain-containing protein</fullName>
    </recommendedName>
</protein>
<sequence length="928" mass="105130">MFRQIRVHEDDIDWQRVLWRASPAHPIRAFRCTTVTYGTAAAPFLALRVMKQLAENGREAYPEASRVLQHQLYVYDLFFGAGSVEEAIRRRDELVALLASACMRLEKWAASHARIVEDLMDTTPEAVALKMDEAVSTLGLKWLPRLDYFTFQFRPAFTALPATRRTVLSAIARTFDPLGWLAPVLILAKILLQDIFIDGTDWDAPIAGTLDQRWTEFCAALDDVSNIRAPRWFGISEAGSWHLHAFADASKRAYAAALYAVIPSGSCRLIVAKTKLAPTKVQTVPRLELCAAALLVRLVKSLLDGLRFPPERIFCWSDSSVVLKWIRGHPSRWPTFVANRVSSIQTDLPDVCWRHVPTKDNPADCATRGLSPLDLAAFPLWWNGPSWINDEESTWPAVIESAAIEPESQSAQVMVARQAMDCFLSDLGVFSCFNKMVKVLCHCRRWLAVVGRAKVEDDEEDEWREAQFLCLRRVQAHHFKDDLRAVTAGDKLPKKSQLKKLHPFIGYGGLLRVGSRLQHAPLSYDEKFPIILPGRCLIVRRLIELAHEDTLHGGPQLMRSHLGRMFWILHGPRIVHTVYQNCVRCARFRAAALEQLMGPLPAVRVTPGRPFQATRLDYAGPLPVLFSRGRKAPSTKGYIAIVICMVVRAVHVEVVSDLTTGAFLAAFSRFCARRGRPAVLYSDNATTFKGAARELRELFSEGSNLTELARNFMQKRGMVWKFIPPRAPHFGGLWEAAVRSFKHHIRRVIGDARLTFEELSTVAARIETCLNSRPLCSRSSRPEDYEALTPAHFLVGTSLLDYPDPYVSRTLSFTNRWRLLRGMRDMFWSRWRQEVLSQMQQRSKWLTARESLQPGDMVLLRDDLCTPSSWPLARVVQVHPGPDGLVRVATIKTDSSTFTRPIVKLIKLPTDTDAEEYHCRLKEKETKE</sequence>
<dbReference type="Proteomes" id="UP000479190">
    <property type="component" value="Unassembled WGS sequence"/>
</dbReference>
<dbReference type="OrthoDB" id="7550652at2759"/>
<accession>A0A6H5IDZ7</accession>
<gene>
    <name evidence="2" type="ORF">TBRA_LOCUS5568</name>
</gene>
<dbReference type="InterPro" id="IPR036397">
    <property type="entry name" value="RNaseH_sf"/>
</dbReference>
<feature type="domain" description="Integrase catalytic" evidence="1">
    <location>
        <begin position="606"/>
        <end position="798"/>
    </location>
</feature>
<dbReference type="InterPro" id="IPR012337">
    <property type="entry name" value="RNaseH-like_sf"/>
</dbReference>
<evidence type="ECO:0000313" key="2">
    <source>
        <dbReference type="EMBL" id="CAB0033670.1"/>
    </source>
</evidence>
<dbReference type="InterPro" id="IPR008042">
    <property type="entry name" value="Retrotrans_Pao"/>
</dbReference>
<reference evidence="2 3" key="1">
    <citation type="submission" date="2020-02" db="EMBL/GenBank/DDBJ databases">
        <authorList>
            <person name="Ferguson B K."/>
        </authorList>
    </citation>
    <scope>NUCLEOTIDE SEQUENCE [LARGE SCALE GENOMIC DNA]</scope>
</reference>
<organism evidence="2 3">
    <name type="scientific">Trichogramma brassicae</name>
    <dbReference type="NCBI Taxonomy" id="86971"/>
    <lineage>
        <taxon>Eukaryota</taxon>
        <taxon>Metazoa</taxon>
        <taxon>Ecdysozoa</taxon>
        <taxon>Arthropoda</taxon>
        <taxon>Hexapoda</taxon>
        <taxon>Insecta</taxon>
        <taxon>Pterygota</taxon>
        <taxon>Neoptera</taxon>
        <taxon>Endopterygota</taxon>
        <taxon>Hymenoptera</taxon>
        <taxon>Apocrita</taxon>
        <taxon>Proctotrupomorpha</taxon>
        <taxon>Chalcidoidea</taxon>
        <taxon>Trichogrammatidae</taxon>
        <taxon>Trichogramma</taxon>
    </lineage>
</organism>
<dbReference type="PANTHER" id="PTHR47331">
    <property type="entry name" value="PHD-TYPE DOMAIN-CONTAINING PROTEIN"/>
    <property type="match status" value="1"/>
</dbReference>
<dbReference type="Pfam" id="PF18701">
    <property type="entry name" value="DUF5641"/>
    <property type="match status" value="1"/>
</dbReference>
<dbReference type="GO" id="GO:0042575">
    <property type="term" value="C:DNA polymerase complex"/>
    <property type="evidence" value="ECO:0007669"/>
    <property type="project" value="UniProtKB-ARBA"/>
</dbReference>
<dbReference type="AlphaFoldDB" id="A0A6H5IDZ7"/>
<dbReference type="InterPro" id="IPR001584">
    <property type="entry name" value="Integrase_cat-core"/>
</dbReference>
<dbReference type="SUPFAM" id="SSF53098">
    <property type="entry name" value="Ribonuclease H-like"/>
    <property type="match status" value="1"/>
</dbReference>
<dbReference type="GO" id="GO:0003676">
    <property type="term" value="F:nucleic acid binding"/>
    <property type="evidence" value="ECO:0007669"/>
    <property type="project" value="InterPro"/>
</dbReference>
<proteinExistence type="predicted"/>
<evidence type="ECO:0000259" key="1">
    <source>
        <dbReference type="PROSITE" id="PS50994"/>
    </source>
</evidence>
<dbReference type="SUPFAM" id="SSF56672">
    <property type="entry name" value="DNA/RNA polymerases"/>
    <property type="match status" value="1"/>
</dbReference>
<dbReference type="Pfam" id="PF05380">
    <property type="entry name" value="Peptidase_A17"/>
    <property type="match status" value="1"/>
</dbReference>
<dbReference type="PANTHER" id="PTHR47331:SF4">
    <property type="entry name" value="PEPTIDASE S1 DOMAIN-CONTAINING PROTEIN"/>
    <property type="match status" value="1"/>
</dbReference>
<evidence type="ECO:0000313" key="3">
    <source>
        <dbReference type="Proteomes" id="UP000479190"/>
    </source>
</evidence>
<keyword evidence="3" id="KW-1185">Reference proteome</keyword>
<dbReference type="GO" id="GO:0071897">
    <property type="term" value="P:DNA biosynthetic process"/>
    <property type="evidence" value="ECO:0007669"/>
    <property type="project" value="UniProtKB-ARBA"/>
</dbReference>